<evidence type="ECO:0000256" key="4">
    <source>
        <dbReference type="ARBA" id="ARBA00023015"/>
    </source>
</evidence>
<accession>A0ABY5P604</accession>
<dbReference type="RefSeq" id="WP_313793649.1">
    <property type="nucleotide sequence ID" value="NZ_CP102453.1"/>
</dbReference>
<dbReference type="Pfam" id="PF01475">
    <property type="entry name" value="FUR"/>
    <property type="match status" value="1"/>
</dbReference>
<dbReference type="InterPro" id="IPR002481">
    <property type="entry name" value="FUR"/>
</dbReference>
<organism evidence="8 9">
    <name type="scientific">Fundicoccus culcitae</name>
    <dbReference type="NCBI Taxonomy" id="2969821"/>
    <lineage>
        <taxon>Bacteria</taxon>
        <taxon>Bacillati</taxon>
        <taxon>Bacillota</taxon>
        <taxon>Bacilli</taxon>
        <taxon>Lactobacillales</taxon>
        <taxon>Aerococcaceae</taxon>
        <taxon>Fundicoccus</taxon>
    </lineage>
</organism>
<dbReference type="Proteomes" id="UP001315967">
    <property type="component" value="Chromosome"/>
</dbReference>
<dbReference type="EMBL" id="CP102453">
    <property type="protein sequence ID" value="UUX34146.1"/>
    <property type="molecule type" value="Genomic_DNA"/>
</dbReference>
<dbReference type="CDD" id="cd07153">
    <property type="entry name" value="Fur_like"/>
    <property type="match status" value="1"/>
</dbReference>
<protein>
    <submittedName>
        <fullName evidence="8">Transcriptional repressor</fullName>
    </submittedName>
</protein>
<evidence type="ECO:0000313" key="9">
    <source>
        <dbReference type="Proteomes" id="UP001315967"/>
    </source>
</evidence>
<comment type="similarity">
    <text evidence="1">Belongs to the Fur family.</text>
</comment>
<keyword evidence="2" id="KW-0678">Repressor</keyword>
<evidence type="ECO:0000256" key="6">
    <source>
        <dbReference type="ARBA" id="ARBA00023163"/>
    </source>
</evidence>
<dbReference type="Gene3D" id="1.10.10.10">
    <property type="entry name" value="Winged helix-like DNA-binding domain superfamily/Winged helix DNA-binding domain"/>
    <property type="match status" value="1"/>
</dbReference>
<dbReference type="PANTHER" id="PTHR33202">
    <property type="entry name" value="ZINC UPTAKE REGULATION PROTEIN"/>
    <property type="match status" value="1"/>
</dbReference>
<evidence type="ECO:0000313" key="8">
    <source>
        <dbReference type="EMBL" id="UUX34146.1"/>
    </source>
</evidence>
<sequence>MSTSHIQTKPELHQAEEHDHHKSDNEHLFEEVIQELKDKHIRITAQREAIIKYLIESETHPTVEQIYQDLLPHHKSLSLATVYNNLKTLVDEGYVYEMKFSDVTSRYDFIRHQHGHIICTKCGRVSDFDIPNISQIHAAAREQTHYLVNGMNLEIRGICPECQKDL</sequence>
<reference evidence="8 9" key="1">
    <citation type="submission" date="2022-08" db="EMBL/GenBank/DDBJ databases">
        <title>Aerococcaceae sp. nov isolated from spoiled eye mask.</title>
        <authorList>
            <person name="Zhou G."/>
            <person name="Xie X.-B."/>
            <person name="Shi Q.-S."/>
            <person name="Wang Y.-S."/>
            <person name="Wen X."/>
            <person name="Peng H."/>
            <person name="Yang X.-J."/>
            <person name="Tao H.-B."/>
            <person name="Huang X.-M."/>
        </authorList>
    </citation>
    <scope>NUCLEOTIDE SEQUENCE [LARGE SCALE GENOMIC DNA]</scope>
    <source>
        <strain evidence="9">DM20194951</strain>
    </source>
</reference>
<evidence type="ECO:0000256" key="3">
    <source>
        <dbReference type="ARBA" id="ARBA00022833"/>
    </source>
</evidence>
<feature type="compositionally biased region" description="Basic and acidic residues" evidence="7">
    <location>
        <begin position="8"/>
        <end position="24"/>
    </location>
</feature>
<feature type="region of interest" description="Disordered" evidence="7">
    <location>
        <begin position="1"/>
        <end position="24"/>
    </location>
</feature>
<evidence type="ECO:0000256" key="1">
    <source>
        <dbReference type="ARBA" id="ARBA00007957"/>
    </source>
</evidence>
<evidence type="ECO:0000256" key="2">
    <source>
        <dbReference type="ARBA" id="ARBA00022491"/>
    </source>
</evidence>
<dbReference type="InterPro" id="IPR036390">
    <property type="entry name" value="WH_DNA-bd_sf"/>
</dbReference>
<keyword evidence="5" id="KW-0238">DNA-binding</keyword>
<keyword evidence="3" id="KW-0862">Zinc</keyword>
<keyword evidence="6" id="KW-0804">Transcription</keyword>
<evidence type="ECO:0000256" key="5">
    <source>
        <dbReference type="ARBA" id="ARBA00023125"/>
    </source>
</evidence>
<dbReference type="PANTHER" id="PTHR33202:SF7">
    <property type="entry name" value="FERRIC UPTAKE REGULATION PROTEIN"/>
    <property type="match status" value="1"/>
</dbReference>
<keyword evidence="9" id="KW-1185">Reference proteome</keyword>
<proteinExistence type="inferred from homology"/>
<dbReference type="Gene3D" id="3.30.1490.190">
    <property type="match status" value="1"/>
</dbReference>
<name>A0ABY5P604_9LACT</name>
<dbReference type="InterPro" id="IPR043135">
    <property type="entry name" value="Fur_C"/>
</dbReference>
<evidence type="ECO:0000256" key="7">
    <source>
        <dbReference type="SAM" id="MobiDB-lite"/>
    </source>
</evidence>
<dbReference type="SUPFAM" id="SSF46785">
    <property type="entry name" value="Winged helix' DNA-binding domain"/>
    <property type="match status" value="1"/>
</dbReference>
<gene>
    <name evidence="8" type="ORF">NRE15_00300</name>
</gene>
<dbReference type="InterPro" id="IPR036388">
    <property type="entry name" value="WH-like_DNA-bd_sf"/>
</dbReference>
<keyword evidence="4" id="KW-0805">Transcription regulation</keyword>